<dbReference type="RefSeq" id="XP_064768240.1">
    <property type="nucleotide sequence ID" value="XM_064912753.1"/>
</dbReference>
<evidence type="ECO:0000313" key="2">
    <source>
        <dbReference type="EMBL" id="KAK7205207.1"/>
    </source>
</evidence>
<gene>
    <name evidence="2" type="ORF">BZA70DRAFT_279323</name>
</gene>
<comment type="caution">
    <text evidence="2">The sequence shown here is derived from an EMBL/GenBank/DDBJ whole genome shotgun (WGS) entry which is preliminary data.</text>
</comment>
<proteinExistence type="predicted"/>
<name>A0ABR1F5T4_9ASCO</name>
<dbReference type="PANTHER" id="PTHR12126:SF11">
    <property type="entry name" value="NADH DEHYDROGENASE [UBIQUINONE] 1 ALPHA SUBCOMPLEX SUBUNIT 9, MITOCHONDRIAL"/>
    <property type="match status" value="1"/>
</dbReference>
<dbReference type="Gene3D" id="3.40.50.720">
    <property type="entry name" value="NAD(P)-binding Rossmann-like Domain"/>
    <property type="match status" value="1"/>
</dbReference>
<dbReference type="InterPro" id="IPR036291">
    <property type="entry name" value="NAD(P)-bd_dom_sf"/>
</dbReference>
<dbReference type="Pfam" id="PF01370">
    <property type="entry name" value="Epimerase"/>
    <property type="match status" value="1"/>
</dbReference>
<sequence>MLFLAQSRVQLQSLHRNAALFAASRGVADLAITLSGKPVISSGTGGRSSRTGRVATVFGANGFLGRYLVSKLARQGTVVMVPYREEMRKRFLKVTGDLGVVNFIEFDIRNMDSVEEAVKNSDIVFNLIGRNYETKLFNFNDVNVETTRRIAETCAKFNVERFVQVSSHDASPDSPSAFLRTKFEAEQVAREIFPLTTIVRPSPMVGQEDKVVRKIIAWPNIVVNNGAQVIRPVHVMDVAAALKKIAFDDSTAGKTFELYGPDEYSLDDIRRLCEYEGLIRYSQISVPKAPYAWLTDKLNKLIWWPIGCADEVERMTIDQTVDKSAATFADIGMAPAKLREYLGGYVRPWRGNLFQDVAPDSIQERKREREFIHITR</sequence>
<dbReference type="CDD" id="cd05271">
    <property type="entry name" value="NDUFA9_like_SDR_a"/>
    <property type="match status" value="1"/>
</dbReference>
<evidence type="ECO:0000259" key="1">
    <source>
        <dbReference type="Pfam" id="PF01370"/>
    </source>
</evidence>
<dbReference type="PANTHER" id="PTHR12126">
    <property type="entry name" value="NADH-UBIQUINONE OXIDOREDUCTASE 39 KDA SUBUNIT-RELATED"/>
    <property type="match status" value="1"/>
</dbReference>
<dbReference type="SUPFAM" id="SSF51735">
    <property type="entry name" value="NAD(P)-binding Rossmann-fold domains"/>
    <property type="match status" value="1"/>
</dbReference>
<feature type="domain" description="NAD-dependent epimerase/dehydratase" evidence="1">
    <location>
        <begin position="56"/>
        <end position="245"/>
    </location>
</feature>
<keyword evidence="3" id="KW-1185">Reference proteome</keyword>
<protein>
    <recommendedName>
        <fullName evidence="1">NAD-dependent epimerase/dehydratase domain-containing protein</fullName>
    </recommendedName>
</protein>
<reference evidence="2 3" key="1">
    <citation type="submission" date="2024-03" db="EMBL/GenBank/DDBJ databases">
        <title>Genome-scale model development and genomic sequencing of the oleaginous clade Lipomyces.</title>
        <authorList>
            <consortium name="Lawrence Berkeley National Laboratory"/>
            <person name="Czajka J.J."/>
            <person name="Han Y."/>
            <person name="Kim J."/>
            <person name="Mondo S.J."/>
            <person name="Hofstad B.A."/>
            <person name="Robles A."/>
            <person name="Haridas S."/>
            <person name="Riley R."/>
            <person name="LaButti K."/>
            <person name="Pangilinan J."/>
            <person name="Andreopoulos W."/>
            <person name="Lipzen A."/>
            <person name="Yan J."/>
            <person name="Wang M."/>
            <person name="Ng V."/>
            <person name="Grigoriev I.V."/>
            <person name="Spatafora J.W."/>
            <person name="Magnuson J.K."/>
            <person name="Baker S.E."/>
            <person name="Pomraning K.R."/>
        </authorList>
    </citation>
    <scope>NUCLEOTIDE SEQUENCE [LARGE SCALE GENOMIC DNA]</scope>
    <source>
        <strain evidence="2 3">Phaff 52-87</strain>
    </source>
</reference>
<dbReference type="InterPro" id="IPR051207">
    <property type="entry name" value="ComplexI_NDUFA9_subunit"/>
</dbReference>
<dbReference type="GeneID" id="90038265"/>
<dbReference type="Proteomes" id="UP001498771">
    <property type="component" value="Unassembled WGS sequence"/>
</dbReference>
<evidence type="ECO:0000313" key="3">
    <source>
        <dbReference type="Proteomes" id="UP001498771"/>
    </source>
</evidence>
<dbReference type="EMBL" id="JBBJBU010000006">
    <property type="protein sequence ID" value="KAK7205207.1"/>
    <property type="molecule type" value="Genomic_DNA"/>
</dbReference>
<dbReference type="InterPro" id="IPR001509">
    <property type="entry name" value="Epimerase_deHydtase"/>
</dbReference>
<organism evidence="2 3">
    <name type="scientific">Myxozyma melibiosi</name>
    <dbReference type="NCBI Taxonomy" id="54550"/>
    <lineage>
        <taxon>Eukaryota</taxon>
        <taxon>Fungi</taxon>
        <taxon>Dikarya</taxon>
        <taxon>Ascomycota</taxon>
        <taxon>Saccharomycotina</taxon>
        <taxon>Lipomycetes</taxon>
        <taxon>Lipomycetales</taxon>
        <taxon>Lipomycetaceae</taxon>
        <taxon>Myxozyma</taxon>
    </lineage>
</organism>
<accession>A0ABR1F5T4</accession>